<evidence type="ECO:0000256" key="1">
    <source>
        <dbReference type="SAM" id="SignalP"/>
    </source>
</evidence>
<sequence>MRRSQALHIKSRFTFLILPLVFITGAMNHHNSFAAETATDKGQVEQQAPQDKTQELFEYLIEGRTDPFKPFITEQAASNTPDPDDIIDPQEQLSGMRLFEPGQLTLVAVVSVNNQPMAMVEDFTGKGYLIEKGLKIGKRGVVKRIEAARVIIEETALTRTGKKIKSEFVMQLKKEGEQ</sequence>
<keyword evidence="1" id="KW-0732">Signal</keyword>
<protein>
    <submittedName>
        <fullName evidence="2">Pilus assembly protein PilP</fullName>
    </submittedName>
</protein>
<dbReference type="Gene3D" id="2.30.30.830">
    <property type="match status" value="1"/>
</dbReference>
<proteinExistence type="predicted"/>
<dbReference type="AlphaFoldDB" id="A0A8J6N8T8"/>
<evidence type="ECO:0000313" key="3">
    <source>
        <dbReference type="Proteomes" id="UP000599024"/>
    </source>
</evidence>
<accession>A0A8J6N8T8</accession>
<reference evidence="2 3" key="1">
    <citation type="submission" date="2020-08" db="EMBL/GenBank/DDBJ databases">
        <title>Bridging the membrane lipid divide: bacteria of the FCB group superphylum have the potential to synthesize archaeal ether lipids.</title>
        <authorList>
            <person name="Villanueva L."/>
            <person name="Von Meijenfeldt F.A.B."/>
            <person name="Westbye A.B."/>
            <person name="Yadav S."/>
            <person name="Hopmans E.C."/>
            <person name="Dutilh B.E."/>
            <person name="Sinninghe Damste J.S."/>
        </authorList>
    </citation>
    <scope>NUCLEOTIDE SEQUENCE [LARGE SCALE GENOMIC DNA]</scope>
    <source>
        <strain evidence="2">NIOZ-UU81</strain>
    </source>
</reference>
<evidence type="ECO:0000313" key="2">
    <source>
        <dbReference type="EMBL" id="MBC8209083.1"/>
    </source>
</evidence>
<feature type="chain" id="PRO_5035236634" evidence="1">
    <location>
        <begin position="35"/>
        <end position="178"/>
    </location>
</feature>
<name>A0A8J6N8T8_9BACT</name>
<dbReference type="InterPro" id="IPR007446">
    <property type="entry name" value="PilP"/>
</dbReference>
<dbReference type="Proteomes" id="UP000599024">
    <property type="component" value="Unassembled WGS sequence"/>
</dbReference>
<feature type="signal peptide" evidence="1">
    <location>
        <begin position="1"/>
        <end position="34"/>
    </location>
</feature>
<gene>
    <name evidence="2" type="ORF">H8E79_07955</name>
</gene>
<organism evidence="2 3">
    <name type="scientific">Candidatus Desulfatifera sulfidica</name>
    <dbReference type="NCBI Taxonomy" id="2841691"/>
    <lineage>
        <taxon>Bacteria</taxon>
        <taxon>Pseudomonadati</taxon>
        <taxon>Thermodesulfobacteriota</taxon>
        <taxon>Desulfobulbia</taxon>
        <taxon>Desulfobulbales</taxon>
        <taxon>Desulfobulbaceae</taxon>
        <taxon>Candidatus Desulfatifera</taxon>
    </lineage>
</organism>
<comment type="caution">
    <text evidence="2">The sequence shown here is derived from an EMBL/GenBank/DDBJ whole genome shotgun (WGS) entry which is preliminary data.</text>
</comment>
<dbReference type="EMBL" id="JACNLK010000076">
    <property type="protein sequence ID" value="MBC8209083.1"/>
    <property type="molecule type" value="Genomic_DNA"/>
</dbReference>
<dbReference type="Pfam" id="PF04351">
    <property type="entry name" value="PilP"/>
    <property type="match status" value="1"/>
</dbReference>